<evidence type="ECO:0000313" key="6">
    <source>
        <dbReference type="Proteomes" id="UP000199079"/>
    </source>
</evidence>
<dbReference type="PROSITE" id="PS00600">
    <property type="entry name" value="AA_TRANSFER_CLASS_3"/>
    <property type="match status" value="1"/>
</dbReference>
<organism evidence="5 6">
    <name type="scientific">Halopenitus persicus</name>
    <dbReference type="NCBI Taxonomy" id="1048396"/>
    <lineage>
        <taxon>Archaea</taxon>
        <taxon>Methanobacteriati</taxon>
        <taxon>Methanobacteriota</taxon>
        <taxon>Stenosarchaea group</taxon>
        <taxon>Halobacteria</taxon>
        <taxon>Halobacteriales</taxon>
        <taxon>Haloferacaceae</taxon>
        <taxon>Halopenitus</taxon>
    </lineage>
</organism>
<dbReference type="Gene3D" id="3.40.640.10">
    <property type="entry name" value="Type I PLP-dependent aspartate aminotransferase-like (Major domain)"/>
    <property type="match status" value="1"/>
</dbReference>
<comment type="similarity">
    <text evidence="1 3">Belongs to the class-III pyridoxal-phosphate-dependent aminotransferase family.</text>
</comment>
<dbReference type="GeneID" id="43837933"/>
<dbReference type="PANTHER" id="PTHR43094">
    <property type="entry name" value="AMINOTRANSFERASE"/>
    <property type="match status" value="1"/>
</dbReference>
<dbReference type="RefSeq" id="WP_021073802.1">
    <property type="nucleotide sequence ID" value="NZ_FNPC01000003.1"/>
</dbReference>
<dbReference type="InterPro" id="IPR049704">
    <property type="entry name" value="Aminotrans_3_PPA_site"/>
</dbReference>
<protein>
    <submittedName>
        <fullName evidence="5">Taurine---2-oxoglutarate transaminase</fullName>
    </submittedName>
</protein>
<keyword evidence="6" id="KW-1185">Reference proteome</keyword>
<dbReference type="CDD" id="cd00610">
    <property type="entry name" value="OAT_like"/>
    <property type="match status" value="1"/>
</dbReference>
<dbReference type="AlphaFoldDB" id="A0A1H3H9N9"/>
<evidence type="ECO:0000256" key="3">
    <source>
        <dbReference type="RuleBase" id="RU003560"/>
    </source>
</evidence>
<dbReference type="Gene3D" id="3.90.1150.10">
    <property type="entry name" value="Aspartate Aminotransferase, domain 1"/>
    <property type="match status" value="1"/>
</dbReference>
<dbReference type="PANTHER" id="PTHR43094:SF1">
    <property type="entry name" value="AMINOTRANSFERASE CLASS-III"/>
    <property type="match status" value="1"/>
</dbReference>
<dbReference type="InterPro" id="IPR015422">
    <property type="entry name" value="PyrdxlP-dep_Trfase_small"/>
</dbReference>
<dbReference type="SUPFAM" id="SSF53383">
    <property type="entry name" value="PLP-dependent transferases"/>
    <property type="match status" value="1"/>
</dbReference>
<name>A0A1H3H9N9_9EURY</name>
<dbReference type="InterPro" id="IPR005814">
    <property type="entry name" value="Aminotrans_3"/>
</dbReference>
<dbReference type="Proteomes" id="UP000199079">
    <property type="component" value="Unassembled WGS sequence"/>
</dbReference>
<reference evidence="6" key="1">
    <citation type="submission" date="2016-10" db="EMBL/GenBank/DDBJ databases">
        <authorList>
            <person name="Varghese N."/>
            <person name="Submissions S."/>
        </authorList>
    </citation>
    <scope>NUCLEOTIDE SEQUENCE [LARGE SCALE GENOMIC DNA]</scope>
    <source>
        <strain evidence="6">DC30,IBRC 10041,KCTC 4046</strain>
    </source>
</reference>
<gene>
    <name evidence="5" type="ORF">SAMN05216564_103183</name>
</gene>
<dbReference type="OrthoDB" id="6534at2157"/>
<sequence>MSSDQTARQLANDPDWIPHWYDPDGDSAPITDGEGARIIDDEGESYLDFIASLYCVNAGHDNQAIIDAVKEQLDHIPYVSSGKENDTRTELARRLAEVSPDPLTDVVFSVSGSEANELAVQYAREYRDAPKVLTRWQSYHGSTYGTAALTADPSTRNNVSSHAAVTGSGKFLPPLPSVFDAEGEELAEQAANHVEYVIRNEGPDSVAAILMEPVAGSSGAYPAPEGYFERLREICDKYGILLIADEVIAGFGRCGEMFAMQDEGVDPDMISFAKGVTSAYVPLAGVLMRKDIADEIREDGTEVGQTFAGHPLGCAAGLAAIDEYESHLIENGREMSELLEEGLHDLVDRYDEISHVHGKGLLWGIVVENPETGEEFANSWVDGGDVDNPVSEVVGEAKDRGVLVGLGRPDYQITLSPPLCIDEDDVQEALDALDESFAAVFE</sequence>
<dbReference type="InterPro" id="IPR015424">
    <property type="entry name" value="PyrdxlP-dep_Trfase"/>
</dbReference>
<keyword evidence="2 3" id="KW-0663">Pyridoxal phosphate</keyword>
<dbReference type="GO" id="GO:0008483">
    <property type="term" value="F:transaminase activity"/>
    <property type="evidence" value="ECO:0007669"/>
    <property type="project" value="InterPro"/>
</dbReference>
<proteinExistence type="inferred from homology"/>
<dbReference type="Pfam" id="PF00202">
    <property type="entry name" value="Aminotran_3"/>
    <property type="match status" value="1"/>
</dbReference>
<evidence type="ECO:0000256" key="4">
    <source>
        <dbReference type="SAM" id="MobiDB-lite"/>
    </source>
</evidence>
<dbReference type="GO" id="GO:0030170">
    <property type="term" value="F:pyridoxal phosphate binding"/>
    <property type="evidence" value="ECO:0007669"/>
    <property type="project" value="InterPro"/>
</dbReference>
<accession>A0A1H3H9N9</accession>
<feature type="region of interest" description="Disordered" evidence="4">
    <location>
        <begin position="1"/>
        <end position="28"/>
    </location>
</feature>
<evidence type="ECO:0000256" key="1">
    <source>
        <dbReference type="ARBA" id="ARBA00008954"/>
    </source>
</evidence>
<evidence type="ECO:0000313" key="5">
    <source>
        <dbReference type="EMBL" id="SDY12206.1"/>
    </source>
</evidence>
<dbReference type="EMBL" id="FNPC01000003">
    <property type="protein sequence ID" value="SDY12206.1"/>
    <property type="molecule type" value="Genomic_DNA"/>
</dbReference>
<evidence type="ECO:0000256" key="2">
    <source>
        <dbReference type="ARBA" id="ARBA00022898"/>
    </source>
</evidence>
<dbReference type="InterPro" id="IPR015421">
    <property type="entry name" value="PyrdxlP-dep_Trfase_major"/>
</dbReference>
<dbReference type="GO" id="GO:0005829">
    <property type="term" value="C:cytosol"/>
    <property type="evidence" value="ECO:0007669"/>
    <property type="project" value="TreeGrafter"/>
</dbReference>